<dbReference type="SUPFAM" id="SSF158472">
    <property type="entry name" value="HAMP domain-like"/>
    <property type="match status" value="1"/>
</dbReference>
<keyword evidence="9" id="KW-0067">ATP-binding</keyword>
<evidence type="ECO:0000256" key="6">
    <source>
        <dbReference type="ARBA" id="ARBA00022679"/>
    </source>
</evidence>
<evidence type="ECO:0000256" key="9">
    <source>
        <dbReference type="ARBA" id="ARBA00022840"/>
    </source>
</evidence>
<dbReference type="PRINTS" id="PR00344">
    <property type="entry name" value="BCTRLSENSOR"/>
</dbReference>
<dbReference type="InterPro" id="IPR036890">
    <property type="entry name" value="HATPase_C_sf"/>
</dbReference>
<evidence type="ECO:0000256" key="8">
    <source>
        <dbReference type="ARBA" id="ARBA00022777"/>
    </source>
</evidence>
<dbReference type="AlphaFoldDB" id="I5AYQ5"/>
<dbReference type="InterPro" id="IPR003661">
    <property type="entry name" value="HisK_dim/P_dom"/>
</dbReference>
<dbReference type="CDD" id="cd00075">
    <property type="entry name" value="HATPase"/>
    <property type="match status" value="1"/>
</dbReference>
<dbReference type="Proteomes" id="UP000005778">
    <property type="component" value="Chromosome"/>
</dbReference>
<comment type="subcellular location">
    <subcellularLocation>
        <location evidence="2">Cell membrane</location>
    </subcellularLocation>
</comment>
<dbReference type="HOGENOM" id="CLU_000445_89_2_7"/>
<reference evidence="15 16" key="1">
    <citation type="submission" date="2011-09" db="EMBL/GenBank/DDBJ databases">
        <authorList>
            <consortium name="US DOE Joint Genome Institute (JGI-PGF)"/>
            <person name="Lucas S."/>
            <person name="Han J."/>
            <person name="Lapidus A."/>
            <person name="Cheng J.-F."/>
            <person name="Goodwin L."/>
            <person name="Pitluck S."/>
            <person name="Peters L."/>
            <person name="Land M.L."/>
            <person name="Hauser L."/>
            <person name="Orellana R."/>
            <person name="Lovley D."/>
            <person name="Woyke T.J."/>
        </authorList>
    </citation>
    <scope>NUCLEOTIDE SEQUENCE [LARGE SCALE GENOMIC DNA]</scope>
    <source>
        <strain evidence="15 16">2ac9</strain>
    </source>
</reference>
<protein>
    <recommendedName>
        <fullName evidence="3">histidine kinase</fullName>
        <ecNumber evidence="3">2.7.13.3</ecNumber>
    </recommendedName>
</protein>
<evidence type="ECO:0000256" key="11">
    <source>
        <dbReference type="ARBA" id="ARBA00023136"/>
    </source>
</evidence>
<keyword evidence="12" id="KW-0812">Transmembrane</keyword>
<dbReference type="EC" id="2.7.13.3" evidence="3"/>
<dbReference type="Pfam" id="PF00512">
    <property type="entry name" value="HisKA"/>
    <property type="match status" value="1"/>
</dbReference>
<keyword evidence="16" id="KW-1185">Reference proteome</keyword>
<dbReference type="RefSeq" id="WP_004070894.1">
    <property type="nucleotide sequence ID" value="NZ_CM001488.1"/>
</dbReference>
<evidence type="ECO:0000256" key="2">
    <source>
        <dbReference type="ARBA" id="ARBA00004236"/>
    </source>
</evidence>
<dbReference type="SMART" id="SM00387">
    <property type="entry name" value="HATPase_c"/>
    <property type="match status" value="1"/>
</dbReference>
<feature type="transmembrane region" description="Helical" evidence="12">
    <location>
        <begin position="195"/>
        <end position="213"/>
    </location>
</feature>
<feature type="domain" description="HAMP" evidence="14">
    <location>
        <begin position="215"/>
        <end position="268"/>
    </location>
</feature>
<evidence type="ECO:0000256" key="12">
    <source>
        <dbReference type="SAM" id="Phobius"/>
    </source>
</evidence>
<dbReference type="SUPFAM" id="SSF55874">
    <property type="entry name" value="ATPase domain of HSP90 chaperone/DNA topoisomerase II/histidine kinase"/>
    <property type="match status" value="1"/>
</dbReference>
<feature type="domain" description="Histidine kinase" evidence="13">
    <location>
        <begin position="294"/>
        <end position="511"/>
    </location>
</feature>
<evidence type="ECO:0000256" key="5">
    <source>
        <dbReference type="ARBA" id="ARBA00022553"/>
    </source>
</evidence>
<organism evidence="15 16">
    <name type="scientific">Desulfobacter postgatei 2ac9</name>
    <dbReference type="NCBI Taxonomy" id="879212"/>
    <lineage>
        <taxon>Bacteria</taxon>
        <taxon>Pseudomonadati</taxon>
        <taxon>Thermodesulfobacteriota</taxon>
        <taxon>Desulfobacteria</taxon>
        <taxon>Desulfobacterales</taxon>
        <taxon>Desulfobacteraceae</taxon>
        <taxon>Desulfobacter</taxon>
    </lineage>
</organism>
<dbReference type="Pfam" id="PF02518">
    <property type="entry name" value="HATPase_c"/>
    <property type="match status" value="1"/>
</dbReference>
<dbReference type="InterPro" id="IPR005467">
    <property type="entry name" value="His_kinase_dom"/>
</dbReference>
<evidence type="ECO:0000259" key="14">
    <source>
        <dbReference type="PROSITE" id="PS50885"/>
    </source>
</evidence>
<keyword evidence="5" id="KW-0597">Phosphoprotein</keyword>
<keyword evidence="10" id="KW-0902">Two-component regulatory system</keyword>
<dbReference type="CDD" id="cd06225">
    <property type="entry name" value="HAMP"/>
    <property type="match status" value="1"/>
</dbReference>
<keyword evidence="11 12" id="KW-0472">Membrane</keyword>
<dbReference type="SUPFAM" id="SSF47384">
    <property type="entry name" value="Homodimeric domain of signal transducing histidine kinase"/>
    <property type="match status" value="1"/>
</dbReference>
<gene>
    <name evidence="15" type="ORF">DespoDRAFT_00338</name>
</gene>
<dbReference type="PROSITE" id="PS50885">
    <property type="entry name" value="HAMP"/>
    <property type="match status" value="1"/>
</dbReference>
<keyword evidence="8 15" id="KW-0418">Kinase</keyword>
<dbReference type="InterPro" id="IPR003660">
    <property type="entry name" value="HAMP_dom"/>
</dbReference>
<dbReference type="Pfam" id="PF00672">
    <property type="entry name" value="HAMP"/>
    <property type="match status" value="1"/>
</dbReference>
<keyword evidence="12" id="KW-1133">Transmembrane helix</keyword>
<keyword evidence="7" id="KW-0547">Nucleotide-binding</keyword>
<dbReference type="GO" id="GO:0005524">
    <property type="term" value="F:ATP binding"/>
    <property type="evidence" value="ECO:0007669"/>
    <property type="project" value="UniProtKB-KW"/>
</dbReference>
<dbReference type="InterPro" id="IPR003594">
    <property type="entry name" value="HATPase_dom"/>
</dbReference>
<sequence length="517" mass="58650">MVNLKFEWNKVVSHIPRRSIKFKIFLVSLLPTIALIAAAFFNHQYLTILGESAEQILSKNYKSIKAAQESRKLLEEIRNLFLAPVNRTERLADIPPGLVKKISDALDICRDNITEKGELELIDRLLERYSQYKKAAALLDKRKSKVWNEQEIFDIFAITAEMILTIDELVSVNEQAMERAEIETRTLAAQAQRNAVIFFGIIIVTLSSLNYFFSHRIVMPMIKLADQLSKIKEGSGDYPDMAIKADDEIGVLAGAFNQLFQRISHYDNHRDNIIAAEKEKVRQSEEAKVRFIADISHQLKTPMTSLSMSLGLLHSRGEKLIPEKQKKLYDTAFDDCSRLATLINELVDVSRLETMSQPRPKETLNIKMVITESVAPLVKQAEKKGISIHLDIPDNLPDVTIDSFRFPWVITNLIGNALRYTSKGAIIIFRAYRQGQRCYFQCSDTGEGIKPEYLPHIFDRFTQFSERGKSGTVGLGLAIVKDIIDQHGGDIKVKSRVGEGTVFTFWIPGSIKENTDE</sequence>
<keyword evidence="6" id="KW-0808">Transferase</keyword>
<dbReference type="PANTHER" id="PTHR43711">
    <property type="entry name" value="TWO-COMPONENT HISTIDINE KINASE"/>
    <property type="match status" value="1"/>
</dbReference>
<dbReference type="PROSITE" id="PS50109">
    <property type="entry name" value="HIS_KIN"/>
    <property type="match status" value="1"/>
</dbReference>
<accession>I5AYQ5</accession>
<evidence type="ECO:0000313" key="15">
    <source>
        <dbReference type="EMBL" id="EIM62368.1"/>
    </source>
</evidence>
<evidence type="ECO:0000256" key="4">
    <source>
        <dbReference type="ARBA" id="ARBA00022475"/>
    </source>
</evidence>
<feature type="transmembrane region" description="Helical" evidence="12">
    <location>
        <begin position="20"/>
        <end position="41"/>
    </location>
</feature>
<keyword evidence="4" id="KW-1003">Cell membrane</keyword>
<dbReference type="EMBL" id="CM001488">
    <property type="protein sequence ID" value="EIM62368.1"/>
    <property type="molecule type" value="Genomic_DNA"/>
</dbReference>
<evidence type="ECO:0000259" key="13">
    <source>
        <dbReference type="PROSITE" id="PS50109"/>
    </source>
</evidence>
<dbReference type="FunFam" id="3.30.565.10:FF:000023">
    <property type="entry name" value="PAS domain-containing sensor histidine kinase"/>
    <property type="match status" value="1"/>
</dbReference>
<dbReference type="InterPro" id="IPR036097">
    <property type="entry name" value="HisK_dim/P_sf"/>
</dbReference>
<dbReference type="PANTHER" id="PTHR43711:SF1">
    <property type="entry name" value="HISTIDINE KINASE 1"/>
    <property type="match status" value="1"/>
</dbReference>
<evidence type="ECO:0000256" key="10">
    <source>
        <dbReference type="ARBA" id="ARBA00023012"/>
    </source>
</evidence>
<evidence type="ECO:0000256" key="3">
    <source>
        <dbReference type="ARBA" id="ARBA00012438"/>
    </source>
</evidence>
<dbReference type="SMART" id="SM00388">
    <property type="entry name" value="HisKA"/>
    <property type="match status" value="1"/>
</dbReference>
<dbReference type="OrthoDB" id="9770955at2"/>
<evidence type="ECO:0000256" key="7">
    <source>
        <dbReference type="ARBA" id="ARBA00022741"/>
    </source>
</evidence>
<dbReference type="GO" id="GO:0005886">
    <property type="term" value="C:plasma membrane"/>
    <property type="evidence" value="ECO:0007669"/>
    <property type="project" value="UniProtKB-SubCell"/>
</dbReference>
<proteinExistence type="predicted"/>
<dbReference type="InterPro" id="IPR050736">
    <property type="entry name" value="Sensor_HK_Regulatory"/>
</dbReference>
<dbReference type="Gene3D" id="1.10.287.130">
    <property type="match status" value="1"/>
</dbReference>
<name>I5AYQ5_9BACT</name>
<dbReference type="Gene3D" id="6.10.340.10">
    <property type="match status" value="1"/>
</dbReference>
<dbReference type="InterPro" id="IPR004358">
    <property type="entry name" value="Sig_transdc_His_kin-like_C"/>
</dbReference>
<evidence type="ECO:0000313" key="16">
    <source>
        <dbReference type="Proteomes" id="UP000005778"/>
    </source>
</evidence>
<evidence type="ECO:0000256" key="1">
    <source>
        <dbReference type="ARBA" id="ARBA00000085"/>
    </source>
</evidence>
<dbReference type="GO" id="GO:0000155">
    <property type="term" value="F:phosphorelay sensor kinase activity"/>
    <property type="evidence" value="ECO:0007669"/>
    <property type="project" value="InterPro"/>
</dbReference>
<comment type="catalytic activity">
    <reaction evidence="1">
        <text>ATP + protein L-histidine = ADP + protein N-phospho-L-histidine.</text>
        <dbReference type="EC" id="2.7.13.3"/>
    </reaction>
</comment>
<reference evidence="15 16" key="2">
    <citation type="submission" date="2012-02" db="EMBL/GenBank/DDBJ databases">
        <title>Improved High-Quality Draft sequence of Desulfobacter postgatei 2ac9.</title>
        <authorList>
            <consortium name="US DOE Joint Genome Institute"/>
            <person name="Lucas S."/>
            <person name="Han J."/>
            <person name="Lapidus A."/>
            <person name="Cheng J.-F."/>
            <person name="Goodwin L."/>
            <person name="Pitluck S."/>
            <person name="Peters L."/>
            <person name="Ovchinnikova G."/>
            <person name="Held B."/>
            <person name="Detter J.C."/>
            <person name="Han C."/>
            <person name="Tapia R."/>
            <person name="Land M."/>
            <person name="Hauser L."/>
            <person name="Kyrpides N."/>
            <person name="Ivanova N."/>
            <person name="Pagani I."/>
            <person name="Orellana R."/>
            <person name="Lovley D."/>
            <person name="Woyke T."/>
        </authorList>
    </citation>
    <scope>NUCLEOTIDE SEQUENCE [LARGE SCALE GENOMIC DNA]</scope>
    <source>
        <strain evidence="15 16">2ac9</strain>
    </source>
</reference>
<dbReference type="CDD" id="cd00082">
    <property type="entry name" value="HisKA"/>
    <property type="match status" value="1"/>
</dbReference>
<dbReference type="STRING" id="879212.DespoDRAFT_00338"/>
<dbReference type="Gene3D" id="3.30.565.10">
    <property type="entry name" value="Histidine kinase-like ATPase, C-terminal domain"/>
    <property type="match status" value="1"/>
</dbReference>
<dbReference type="eggNOG" id="COG5002">
    <property type="taxonomic scope" value="Bacteria"/>
</dbReference>